<evidence type="ECO:0000256" key="4">
    <source>
        <dbReference type="ARBA" id="ARBA00022737"/>
    </source>
</evidence>
<dbReference type="Gene3D" id="2.120.10.80">
    <property type="entry name" value="Kelch-type beta propeller"/>
    <property type="match status" value="2"/>
</dbReference>
<keyword evidence="4" id="KW-0677">Repeat</keyword>
<dbReference type="EMBL" id="GIIL01004336">
    <property type="protein sequence ID" value="NOV48062.1"/>
    <property type="molecule type" value="Transcribed_RNA"/>
</dbReference>
<keyword evidence="3" id="KW-0597">Phosphoprotein</keyword>
<feature type="domain" description="Fibronectin type-III" evidence="9">
    <location>
        <begin position="1282"/>
        <end position="1377"/>
    </location>
</feature>
<evidence type="ECO:0000259" key="9">
    <source>
        <dbReference type="PROSITE" id="PS50853"/>
    </source>
</evidence>
<dbReference type="GO" id="GO:0006338">
    <property type="term" value="P:chromatin remodeling"/>
    <property type="evidence" value="ECO:0007669"/>
    <property type="project" value="TreeGrafter"/>
</dbReference>
<dbReference type="PANTHER" id="PTHR46003">
    <property type="entry name" value="HOST CELL FACTOR"/>
    <property type="match status" value="1"/>
</dbReference>
<feature type="compositionally biased region" description="Polar residues" evidence="8">
    <location>
        <begin position="1114"/>
        <end position="1128"/>
    </location>
</feature>
<reference evidence="10" key="1">
    <citation type="submission" date="2020-03" db="EMBL/GenBank/DDBJ databases">
        <title>Transcriptomic Profiling of the Digestive Tract of the Rat Flea, Xenopsylla cheopis, Following Blood Feeding and Infection with Yersinia pestis.</title>
        <authorList>
            <person name="Bland D.M."/>
            <person name="Martens C.A."/>
            <person name="Virtaneva K."/>
            <person name="Kanakabandi K."/>
            <person name="Long D."/>
            <person name="Rosenke R."/>
            <person name="Saturday G.A."/>
            <person name="Hoyt F.H."/>
            <person name="Bruno D.P."/>
            <person name="Ribeiro J.M.C."/>
            <person name="Hinnebusch J."/>
        </authorList>
    </citation>
    <scope>NUCLEOTIDE SEQUENCE</scope>
</reference>
<dbReference type="InterPro" id="IPR003961">
    <property type="entry name" value="FN3_dom"/>
</dbReference>
<feature type="compositionally biased region" description="Basic and acidic residues" evidence="8">
    <location>
        <begin position="1087"/>
        <end position="1109"/>
    </location>
</feature>
<dbReference type="GO" id="GO:0035097">
    <property type="term" value="C:histone methyltransferase complex"/>
    <property type="evidence" value="ECO:0007669"/>
    <property type="project" value="TreeGrafter"/>
</dbReference>
<sequence>MAGTILKWKNVVNPTGPQPRPRHGHRAVAIKDLMVVFGGGNNGIVRELHVYNTATNQWFVPVTKGDVPPGCAAYGFVVDGTRILVFGGMVEYGKYSNELYELQASRWEWKHLEPITRDASIQPPCPRLGHSFTLVGNKVYLFGGLANDSDDPKNNIPRYLNDLYTLELRGKDEPVWDIPITSNERPPPRESHTGVAYIDKKSNKSCLIIYGGMSGCRLGDLWFLDTNTHNWSKPFICGTVPLPRSLHTATLIGHRMYIFGGWVPHLIDDVKSSTLEKEWKCTNSLACLNIDTMSWEDIRMDSFEENIPDARAGHCAVGIHTRLYVWSGRDGFRKAWNNQVCCKDLWFLEVDKPPQAGRVALVRSSTHALEVCWTGTPTAQAYVLQVMKDNEKLLNNTCGAATADNMINKNPEVAVSNNNLLVPSKDTLLLKESSPVQEKGLLKIVQKPINEQHPAKPKCETPGKKNDVSFVQIRKQIPVAELKKEASPAKVNNATLSLVSSPSVVINSAKATNANAVTSVSQSLTGIQALAAAAAATKKITSTGPTTVQMSNVVTPTGTTQVRMIQSNKVSPTQATQSVRFAGQIGTVLRTANVQQLHTGAKFQVVQNKPGGQIVTLVKTSQGMAVQPIPKAQTSSPLLQQCKVQSSKSPGTPTIVKFVSANSVGGNKVAQLQTIKGAVPSIVSMGKASGSGKPPTFVLKQTGGAIGGRQVMQVVPSGTKTLQAGSPISTGSPGSNQSVKKMIVVTSTASGSTQSNVGKPITLTVSGGQGQTKTITLSKSGIITPGSGTIIKNAPRQIVLPQQGLQQKSITIGGKPVTVQLAPGTGGPKTVKLVSGSQVASNIKQITVNQADGANKPKIMMIRTNRQPATSMPIASTASNNDVPATTDAALAALAAETGLLSSANSGGVTEQNSASVVQVDDDSLNSEISENGEQIHLDSNINVSNMMGLRGGNIQYRKLGLRGGGPIKCTFNKEHRYHTPYSRKESSKPRYRKLGLYGGSTDLDDDESSVNATKPNEESTTTNNEENLETSTSGNDNENSEAVKECEQNITEADTSLETESTNKAEDDKIEDVKEPTETESLVTESNKELNSHIDPVEQDSTIERDCQDDQPTESNQDPTVPACDTTSDIIDSTEIKIEELSSQESDRSIDVTGIESDVKDTDVTPKDDVVNTDSIIKKEDVDPNSELDKKPLEMKEDCNVEMVDSAQHEIAIKTESSQRTIESTVVNSTVSEISKNENVNVTEPSTPLRTLASAALNSAPIKQEISDDNYPKIQEPQNQSPGLTTIVNKKSHDSEGEWATVGIIKGTTYIVQNFVDNKQITIDCDNLCLENLPDLTNVPKLKLEPGTAYKFRVAAINVCGRGEWSEHSAFRTCLPGYPGAPSAIKISKSVEGAHLSWEPPPVTNDSDAIIEYSVYLAVKSQSSPPPKLAFVRVFCGSTNQCVVANSSLLTAHVDTSTKPAIIFRIAARNEKGYGPATQVRWLQELASKVAQKRQVPESKTSGATLVSKRSKIQ</sequence>
<dbReference type="PROSITE" id="PS50853">
    <property type="entry name" value="FN3"/>
    <property type="match status" value="1"/>
</dbReference>
<evidence type="ECO:0000256" key="7">
    <source>
        <dbReference type="ARBA" id="ARBA00023306"/>
    </source>
</evidence>
<accession>A0A6M2DP72</accession>
<proteinExistence type="predicted"/>
<organism evidence="10">
    <name type="scientific">Xenopsylla cheopis</name>
    <name type="common">Oriental rat flea</name>
    <name type="synonym">Pulex cheopis</name>
    <dbReference type="NCBI Taxonomy" id="163159"/>
    <lineage>
        <taxon>Eukaryota</taxon>
        <taxon>Metazoa</taxon>
        <taxon>Ecdysozoa</taxon>
        <taxon>Arthropoda</taxon>
        <taxon>Hexapoda</taxon>
        <taxon>Insecta</taxon>
        <taxon>Pterygota</taxon>
        <taxon>Neoptera</taxon>
        <taxon>Endopterygota</taxon>
        <taxon>Siphonaptera</taxon>
        <taxon>Pulicidae</taxon>
        <taxon>Xenopsyllinae</taxon>
        <taxon>Xenopsylla</taxon>
    </lineage>
</organism>
<dbReference type="Pfam" id="PF13854">
    <property type="entry name" value="Kelch_HCF"/>
    <property type="match status" value="1"/>
</dbReference>
<keyword evidence="7" id="KW-0131">Cell cycle</keyword>
<dbReference type="InterPro" id="IPR036116">
    <property type="entry name" value="FN3_sf"/>
</dbReference>
<dbReference type="FunFam" id="2.120.10.80:FF:000015">
    <property type="entry name" value="host cell factor 1 isoform X1"/>
    <property type="match status" value="1"/>
</dbReference>
<feature type="compositionally biased region" description="Polar residues" evidence="8">
    <location>
        <begin position="1049"/>
        <end position="1061"/>
    </location>
</feature>
<evidence type="ECO:0000256" key="1">
    <source>
        <dbReference type="ARBA" id="ARBA00004123"/>
    </source>
</evidence>
<comment type="subcellular location">
    <subcellularLocation>
        <location evidence="1">Nucleus</location>
    </subcellularLocation>
</comment>
<feature type="region of interest" description="Disordered" evidence="8">
    <location>
        <begin position="1495"/>
        <end position="1515"/>
    </location>
</feature>
<dbReference type="SUPFAM" id="SSF117281">
    <property type="entry name" value="Kelch motif"/>
    <property type="match status" value="1"/>
</dbReference>
<evidence type="ECO:0000256" key="5">
    <source>
        <dbReference type="ARBA" id="ARBA00022813"/>
    </source>
</evidence>
<evidence type="ECO:0000256" key="3">
    <source>
        <dbReference type="ARBA" id="ARBA00022553"/>
    </source>
</evidence>
<name>A0A6M2DP72_XENCH</name>
<dbReference type="SMART" id="SM00060">
    <property type="entry name" value="FN3"/>
    <property type="match status" value="1"/>
</dbReference>
<evidence type="ECO:0000256" key="6">
    <source>
        <dbReference type="ARBA" id="ARBA00023242"/>
    </source>
</evidence>
<dbReference type="PANTHER" id="PTHR46003:SF1">
    <property type="entry name" value="HOST CELL FACTOR"/>
    <property type="match status" value="1"/>
</dbReference>
<evidence type="ECO:0000256" key="2">
    <source>
        <dbReference type="ARBA" id="ARBA00022441"/>
    </source>
</evidence>
<keyword evidence="2" id="KW-0880">Kelch repeat</keyword>
<dbReference type="GO" id="GO:0003713">
    <property type="term" value="F:transcription coactivator activity"/>
    <property type="evidence" value="ECO:0007669"/>
    <property type="project" value="TreeGrafter"/>
</dbReference>
<feature type="compositionally biased region" description="Low complexity" evidence="8">
    <location>
        <begin position="1019"/>
        <end position="1036"/>
    </location>
</feature>
<dbReference type="InterPro" id="IPR059124">
    <property type="entry name" value="Kelch_HCF"/>
</dbReference>
<evidence type="ECO:0000256" key="8">
    <source>
        <dbReference type="SAM" id="MobiDB-lite"/>
    </source>
</evidence>
<keyword evidence="6" id="KW-0539">Nucleus</keyword>
<dbReference type="InterPro" id="IPR043536">
    <property type="entry name" value="HCF1/2"/>
</dbReference>
<dbReference type="Gene3D" id="6.10.250.2590">
    <property type="match status" value="1"/>
</dbReference>
<dbReference type="SUPFAM" id="SSF49265">
    <property type="entry name" value="Fibronectin type III"/>
    <property type="match status" value="1"/>
</dbReference>
<dbReference type="InterPro" id="IPR013783">
    <property type="entry name" value="Ig-like_fold"/>
</dbReference>
<dbReference type="InterPro" id="IPR015915">
    <property type="entry name" value="Kelch-typ_b-propeller"/>
</dbReference>
<evidence type="ECO:0000313" key="10">
    <source>
        <dbReference type="EMBL" id="NOV48062.1"/>
    </source>
</evidence>
<keyword evidence="5" id="KW-0068">Autocatalytic cleavage</keyword>
<protein>
    <submittedName>
        <fullName evidence="10">Putative host cell transcription factor hcfc1</fullName>
    </submittedName>
</protein>
<dbReference type="Gene3D" id="2.60.40.10">
    <property type="entry name" value="Immunoglobulins"/>
    <property type="match status" value="2"/>
</dbReference>
<feature type="compositionally biased region" description="Basic and acidic residues" evidence="8">
    <location>
        <begin position="1062"/>
        <end position="1078"/>
    </location>
</feature>
<feature type="region of interest" description="Disordered" evidence="8">
    <location>
        <begin position="979"/>
        <end position="1128"/>
    </location>
</feature>
<dbReference type="FunFam" id="2.120.10.80:FF:000008">
    <property type="entry name" value="host cell factor 1 isoform X1"/>
    <property type="match status" value="1"/>
</dbReference>
<dbReference type="CDD" id="cd00063">
    <property type="entry name" value="FN3"/>
    <property type="match status" value="2"/>
</dbReference>